<gene>
    <name evidence="2" type="ORF">Enr8_00380</name>
</gene>
<comment type="caution">
    <text evidence="2">The sequence shown here is derived from an EMBL/GenBank/DDBJ whole genome shotgun (WGS) entry which is preliminary data.</text>
</comment>
<keyword evidence="1" id="KW-0812">Transmembrane</keyword>
<evidence type="ECO:0000313" key="3">
    <source>
        <dbReference type="Proteomes" id="UP000318878"/>
    </source>
</evidence>
<keyword evidence="1" id="KW-1133">Transmembrane helix</keyword>
<protein>
    <submittedName>
        <fullName evidence="2">Uncharacterized protein</fullName>
    </submittedName>
</protein>
<evidence type="ECO:0000313" key="2">
    <source>
        <dbReference type="EMBL" id="TWT38346.1"/>
    </source>
</evidence>
<organism evidence="2 3">
    <name type="scientific">Blastopirellula retiformator</name>
    <dbReference type="NCBI Taxonomy" id="2527970"/>
    <lineage>
        <taxon>Bacteria</taxon>
        <taxon>Pseudomonadati</taxon>
        <taxon>Planctomycetota</taxon>
        <taxon>Planctomycetia</taxon>
        <taxon>Pirellulales</taxon>
        <taxon>Pirellulaceae</taxon>
        <taxon>Blastopirellula</taxon>
    </lineage>
</organism>
<dbReference type="EMBL" id="SJPF01000001">
    <property type="protein sequence ID" value="TWT38346.1"/>
    <property type="molecule type" value="Genomic_DNA"/>
</dbReference>
<proteinExistence type="predicted"/>
<name>A0A5C5VIB4_9BACT</name>
<dbReference type="RefSeq" id="WP_146428611.1">
    <property type="nucleotide sequence ID" value="NZ_SJPF01000001.1"/>
</dbReference>
<keyword evidence="1" id="KW-0472">Membrane</keyword>
<dbReference type="AlphaFoldDB" id="A0A5C5VIB4"/>
<reference evidence="2 3" key="1">
    <citation type="submission" date="2019-02" db="EMBL/GenBank/DDBJ databases">
        <title>Deep-cultivation of Planctomycetes and their phenomic and genomic characterization uncovers novel biology.</title>
        <authorList>
            <person name="Wiegand S."/>
            <person name="Jogler M."/>
            <person name="Boedeker C."/>
            <person name="Pinto D."/>
            <person name="Vollmers J."/>
            <person name="Rivas-Marin E."/>
            <person name="Kohn T."/>
            <person name="Peeters S.H."/>
            <person name="Heuer A."/>
            <person name="Rast P."/>
            <person name="Oberbeckmann S."/>
            <person name="Bunk B."/>
            <person name="Jeske O."/>
            <person name="Meyerdierks A."/>
            <person name="Storesund J.E."/>
            <person name="Kallscheuer N."/>
            <person name="Luecker S."/>
            <person name="Lage O.M."/>
            <person name="Pohl T."/>
            <person name="Merkel B.J."/>
            <person name="Hornburger P."/>
            <person name="Mueller R.-W."/>
            <person name="Bruemmer F."/>
            <person name="Labrenz M."/>
            <person name="Spormann A.M."/>
            <person name="Op Den Camp H."/>
            <person name="Overmann J."/>
            <person name="Amann R."/>
            <person name="Jetten M.S.M."/>
            <person name="Mascher T."/>
            <person name="Medema M.H."/>
            <person name="Devos D.P."/>
            <person name="Kaster A.-K."/>
            <person name="Ovreas L."/>
            <person name="Rohde M."/>
            <person name="Galperin M.Y."/>
            <person name="Jogler C."/>
        </authorList>
    </citation>
    <scope>NUCLEOTIDE SEQUENCE [LARGE SCALE GENOMIC DNA]</scope>
    <source>
        <strain evidence="2 3">Enr8</strain>
    </source>
</reference>
<keyword evidence="3" id="KW-1185">Reference proteome</keyword>
<feature type="transmembrane region" description="Helical" evidence="1">
    <location>
        <begin position="63"/>
        <end position="81"/>
    </location>
</feature>
<feature type="transmembrane region" description="Helical" evidence="1">
    <location>
        <begin position="6"/>
        <end position="29"/>
    </location>
</feature>
<feature type="transmembrane region" description="Helical" evidence="1">
    <location>
        <begin position="36"/>
        <end position="57"/>
    </location>
</feature>
<sequence length="291" mass="32260">MDPLRVLQAILFCSIPIGLLAILAALYRLRVTAQLLAALCILIGAMLTLGLAFQLMFSEGVTIFAVSLAPAALGGVALVVDRYARNRPALKRFQVSIPLLLYGTLVIGCFFAFDKFSEGLNRRALDFRMTKILQIKEIENVVPIGAGYGVPSDVDEVEFSLAGHPDSRMTMGVSHYYVTDDYIYGPSSPNRILQIRDRKVFAMVEHIITDPQGNRWRMILNDKPGLRCDFNGRLNELIPLEIKSIDALVQHYDELADIVEKWPGPDNPGKHTNVDGSTITYLVEESPTASH</sequence>
<dbReference type="Proteomes" id="UP000318878">
    <property type="component" value="Unassembled WGS sequence"/>
</dbReference>
<feature type="transmembrane region" description="Helical" evidence="1">
    <location>
        <begin position="93"/>
        <end position="113"/>
    </location>
</feature>
<evidence type="ECO:0000256" key="1">
    <source>
        <dbReference type="SAM" id="Phobius"/>
    </source>
</evidence>
<accession>A0A5C5VIB4</accession>